<evidence type="ECO:0000259" key="5">
    <source>
        <dbReference type="PROSITE" id="PS50110"/>
    </source>
</evidence>
<name>A0A936YJ78_9HYPH</name>
<dbReference type="Pfam" id="PF08448">
    <property type="entry name" value="PAS_4"/>
    <property type="match status" value="1"/>
</dbReference>
<keyword evidence="8" id="KW-1185">Reference proteome</keyword>
<dbReference type="Gene3D" id="3.40.50.2300">
    <property type="match status" value="1"/>
</dbReference>
<reference evidence="7" key="1">
    <citation type="submission" date="2021-01" db="EMBL/GenBank/DDBJ databases">
        <title>Rhizobium sp. strain KVB221 16S ribosomal RNA gene Genome sequencing and assembly.</title>
        <authorList>
            <person name="Kang M."/>
        </authorList>
    </citation>
    <scope>NUCLEOTIDE SEQUENCE</scope>
    <source>
        <strain evidence="7">KVB221</strain>
    </source>
</reference>
<dbReference type="InterPro" id="IPR001789">
    <property type="entry name" value="Sig_transdc_resp-reg_receiver"/>
</dbReference>
<feature type="modified residue" description="4-aspartylphosphate" evidence="4">
    <location>
        <position position="473"/>
    </location>
</feature>
<dbReference type="GO" id="GO:0000160">
    <property type="term" value="P:phosphorelay signal transduction system"/>
    <property type="evidence" value="ECO:0007669"/>
    <property type="project" value="InterPro"/>
</dbReference>
<protein>
    <submittedName>
        <fullName evidence="7">Response regulator</fullName>
    </submittedName>
</protein>
<dbReference type="SUPFAM" id="SSF55785">
    <property type="entry name" value="PYP-like sensor domain (PAS domain)"/>
    <property type="match status" value="1"/>
</dbReference>
<keyword evidence="1 4" id="KW-0597">Phosphoprotein</keyword>
<dbReference type="SMART" id="SM00448">
    <property type="entry name" value="REC"/>
    <property type="match status" value="1"/>
</dbReference>
<dbReference type="InterPro" id="IPR050595">
    <property type="entry name" value="Bact_response_regulator"/>
</dbReference>
<dbReference type="PROSITE" id="PS50112">
    <property type="entry name" value="PAS"/>
    <property type="match status" value="1"/>
</dbReference>
<evidence type="ECO:0000313" key="8">
    <source>
        <dbReference type="Proteomes" id="UP000633219"/>
    </source>
</evidence>
<dbReference type="PROSITE" id="PS50110">
    <property type="entry name" value="RESPONSE_REGULATORY"/>
    <property type="match status" value="1"/>
</dbReference>
<evidence type="ECO:0000256" key="3">
    <source>
        <dbReference type="ARBA" id="ARBA00023163"/>
    </source>
</evidence>
<dbReference type="CDD" id="cd17546">
    <property type="entry name" value="REC_hyHK_CKI1_RcsC-like"/>
    <property type="match status" value="1"/>
</dbReference>
<accession>A0A936YJ78</accession>
<dbReference type="Pfam" id="PF00072">
    <property type="entry name" value="Response_reg"/>
    <property type="match status" value="1"/>
</dbReference>
<dbReference type="InterPro" id="IPR035965">
    <property type="entry name" value="PAS-like_dom_sf"/>
</dbReference>
<dbReference type="NCBIfam" id="TIGR00229">
    <property type="entry name" value="sensory_box"/>
    <property type="match status" value="1"/>
</dbReference>
<dbReference type="EMBL" id="JAEQNC010000001">
    <property type="protein sequence ID" value="MBL0370593.1"/>
    <property type="molecule type" value="Genomic_DNA"/>
</dbReference>
<organism evidence="7 8">
    <name type="scientific">Rhizobium setariae</name>
    <dbReference type="NCBI Taxonomy" id="2801340"/>
    <lineage>
        <taxon>Bacteria</taxon>
        <taxon>Pseudomonadati</taxon>
        <taxon>Pseudomonadota</taxon>
        <taxon>Alphaproteobacteria</taxon>
        <taxon>Hyphomicrobiales</taxon>
        <taxon>Rhizobiaceae</taxon>
        <taxon>Rhizobium/Agrobacterium group</taxon>
        <taxon>Rhizobium</taxon>
    </lineage>
</organism>
<dbReference type="PANTHER" id="PTHR44591">
    <property type="entry name" value="STRESS RESPONSE REGULATOR PROTEIN 1"/>
    <property type="match status" value="1"/>
</dbReference>
<keyword evidence="2" id="KW-0805">Transcription regulation</keyword>
<keyword evidence="3" id="KW-0804">Transcription</keyword>
<dbReference type="AlphaFoldDB" id="A0A936YJ78"/>
<dbReference type="InterPro" id="IPR000014">
    <property type="entry name" value="PAS"/>
</dbReference>
<dbReference type="PANTHER" id="PTHR44591:SF3">
    <property type="entry name" value="RESPONSE REGULATORY DOMAIN-CONTAINING PROTEIN"/>
    <property type="match status" value="1"/>
</dbReference>
<dbReference type="Proteomes" id="UP000633219">
    <property type="component" value="Unassembled WGS sequence"/>
</dbReference>
<sequence length="557" mass="60399">MDDAASMDAIMQCNLLEIFCEGLGAAIFVTDKLDHLSFASLRLLHLFPIPEAAIEVGKRARDLYGALFDSGLRFGDGSKSPASREQWIAERVAVAWKERFDTIEQCGPDRWLRIVSRRFPSGLGLTIILDVSEQKKREVSWRVDQERVRLTEEILDTLPVAVAIKDKYLNFVAVNQRFCAMLNLPAEAILGNNIWSIFTPELAQTLEEADWQLLASGVDRQTIFNLGDAEDKQLTILHRARRMGTAGNQFIAMSFDELPQASVNRSAADLMLKIDTSALSPRSTAADGPAHRTEPSVPNRVRRRIVYVATEGENDEALMQDAAGRQIDLCIIRDPVEFAAFLPAVKAAGLTIDLVLLASDSGGLFIEIAARHQIACRRLAVNASPASGFEIAPAVDLLQASPAYKPFSGASPQATPLPAAEVTDVLAVEDNPVNRLVLEQLLESLGLNFTIVSTGKEGLAKAAELKPRIIFVDVTPPDMTIGQFAATASSLFMPDAKAPPIIGLLTGNSTEQHQLCIDAELAGAIAKPLSPDALDAAIRKHVLNLEAPRALSSRSAA</sequence>
<dbReference type="SMART" id="SM00091">
    <property type="entry name" value="PAS"/>
    <property type="match status" value="1"/>
</dbReference>
<dbReference type="InterPro" id="IPR011006">
    <property type="entry name" value="CheY-like_superfamily"/>
</dbReference>
<dbReference type="Gene3D" id="3.30.450.20">
    <property type="entry name" value="PAS domain"/>
    <property type="match status" value="1"/>
</dbReference>
<evidence type="ECO:0000313" key="7">
    <source>
        <dbReference type="EMBL" id="MBL0370593.1"/>
    </source>
</evidence>
<dbReference type="SUPFAM" id="SSF52172">
    <property type="entry name" value="CheY-like"/>
    <property type="match status" value="1"/>
</dbReference>
<dbReference type="InterPro" id="IPR013656">
    <property type="entry name" value="PAS_4"/>
</dbReference>
<proteinExistence type="predicted"/>
<feature type="domain" description="Response regulatory" evidence="5">
    <location>
        <begin position="424"/>
        <end position="542"/>
    </location>
</feature>
<dbReference type="RefSeq" id="WP_201651883.1">
    <property type="nucleotide sequence ID" value="NZ_JAEQNC010000001.1"/>
</dbReference>
<evidence type="ECO:0000256" key="4">
    <source>
        <dbReference type="PROSITE-ProRule" id="PRU00169"/>
    </source>
</evidence>
<comment type="caution">
    <text evidence="7">The sequence shown here is derived from an EMBL/GenBank/DDBJ whole genome shotgun (WGS) entry which is preliminary data.</text>
</comment>
<evidence type="ECO:0000259" key="6">
    <source>
        <dbReference type="PROSITE" id="PS50112"/>
    </source>
</evidence>
<feature type="domain" description="PAS" evidence="6">
    <location>
        <begin position="147"/>
        <end position="217"/>
    </location>
</feature>
<evidence type="ECO:0000256" key="2">
    <source>
        <dbReference type="ARBA" id="ARBA00023015"/>
    </source>
</evidence>
<gene>
    <name evidence="7" type="ORF">JJB09_01005</name>
</gene>
<evidence type="ECO:0000256" key="1">
    <source>
        <dbReference type="ARBA" id="ARBA00022553"/>
    </source>
</evidence>